<protein>
    <recommendedName>
        <fullName evidence="3">YD repeat-containing protein</fullName>
    </recommendedName>
</protein>
<organism evidence="1 2">
    <name type="scientific">Chryseobacterium taichungense</name>
    <dbReference type="NCBI Taxonomy" id="295069"/>
    <lineage>
        <taxon>Bacteria</taxon>
        <taxon>Pseudomonadati</taxon>
        <taxon>Bacteroidota</taxon>
        <taxon>Flavobacteriia</taxon>
        <taxon>Flavobacteriales</taxon>
        <taxon>Weeksellaceae</taxon>
        <taxon>Chryseobacterium group</taxon>
        <taxon>Chryseobacterium</taxon>
    </lineage>
</organism>
<keyword evidence="2" id="KW-1185">Reference proteome</keyword>
<evidence type="ECO:0000313" key="2">
    <source>
        <dbReference type="Proteomes" id="UP000199450"/>
    </source>
</evidence>
<name>A0A1H7ZAS2_9FLAO</name>
<proteinExistence type="predicted"/>
<evidence type="ECO:0000313" key="1">
    <source>
        <dbReference type="EMBL" id="SEM55363.1"/>
    </source>
</evidence>
<gene>
    <name evidence="1" type="ORF">SAMN05421856_104145</name>
</gene>
<dbReference type="OrthoDB" id="9814627at2"/>
<reference evidence="2" key="1">
    <citation type="submission" date="2016-10" db="EMBL/GenBank/DDBJ databases">
        <authorList>
            <person name="Varghese N."/>
            <person name="Submissions S."/>
        </authorList>
    </citation>
    <scope>NUCLEOTIDE SEQUENCE [LARGE SCALE GENOMIC DNA]</scope>
    <source>
        <strain evidence="2">DSM 17453</strain>
    </source>
</reference>
<dbReference type="STRING" id="295069.SAMN05421856_104145"/>
<evidence type="ECO:0008006" key="3">
    <source>
        <dbReference type="Google" id="ProtNLM"/>
    </source>
</evidence>
<sequence>MKKILIIIISLLSINYHSQDIRGWNKPTSPEAAMIKKVGDIPVGLYTGTMNVPVELYTIKEGSFSLPITLQYNASGIKVDEQATWVGLGWNLAPEGTITQEVRGIRDEYDDVYKTAVPPAGYDTFLQRINTTGPTSTYKVVPQLGTAGWIHCGYSTSCGPWSQTNEDTSFVVQSLINGSGQPDIYNFNFAGYSGSFFLHPTTKQPVLLNKKDDIKFVVQNASITAIVSDGTKFIFSDLEVIDYMGSGGYSTKNGQNFKLTQIQFTNQKTINFEYQNARFQNIYFSQNRNVQVSVETGGGNSTCSNKLNYFYQPPVQNNYSSSVKILKSIKTAELTINFNLEDREDINFDYQYAGSDGTLKKLASVDFINTLNNKKIKSYKFDYSYFPYTSSFPSVGNTAFIDANKAVLGKRLKLNSVEAVTYDANGTEVHTNDIHSFEYNMQNTLPLKISFAKDFWGYYNGKEGNGTLMPDFTYFPYPLTVPSDYQGVNRHADKNYADAYILKKITYPTKGYSEFEYQPNTFANQYIPSEQNKINFYTNYNLANRGIGGPYPPFSPLEFDVPPGGTNVKFYVAFSPGFDGSVFGMGARKYSFSQMAQAQPSAKIYSITYNNGSPTYTLIKSWEFGMCNSVSFNAGSTCDKEEFVQLPAGKIKVVLSIDNSMYLPDDTYHLAGVDLRFTIANYALTNGVISEGHGLRIKSIKNYSDQGVLGEWKEYEYQGGILHNRYDPFKRKTYYCYDCSSLTSCADGTQMSSMDAYELSDDMADRNFDAVGYDVVTEKNIDVNNGTTTVSKKTVHNYNNLQNTTANYFPVRKEEKNGLPMSEKVYDASNNIILSKSYYYKNIIPENNFPNIDIQNTFLTNGADPLSPALGRTKYVYNVTPLISSSYKSDSLITKESFGNRIVKTKNLYNYNSRGFVNQEDTYYENNHKVITSITNYAEDVGNQLLINKNMVGIPLERIKTLTTGAITKTISNLVTVYPMTTPNAETGNLVLPLTELSYDLQDNQSIDITYNKYDIKGNLQQYTTKDGIPTVIIWGYNQTQPIAKVVGATYAQVSSLAAAIISASDTDASAAPNNDETAILTALDNFRKDSSMAGYQITTYTYDPLIGVRSITPPSGIREVYLYDTANRLMEIRENNQTGKLLKEFKYNYKN</sequence>
<dbReference type="RefSeq" id="WP_143052676.1">
    <property type="nucleotide sequence ID" value="NZ_FOBV01000004.1"/>
</dbReference>
<dbReference type="EMBL" id="FOBV01000004">
    <property type="protein sequence ID" value="SEM55363.1"/>
    <property type="molecule type" value="Genomic_DNA"/>
</dbReference>
<dbReference type="AlphaFoldDB" id="A0A1H7ZAS2"/>
<dbReference type="Proteomes" id="UP000199450">
    <property type="component" value="Unassembled WGS sequence"/>
</dbReference>
<accession>A0A1H7ZAS2</accession>